<dbReference type="RefSeq" id="WP_228426588.1">
    <property type="nucleotide sequence ID" value="NZ_JAJFNJ020000003.1"/>
</dbReference>
<sequence length="113" mass="12456">MLLSQVVDEGVAFFADGVAGISRASALNRAAPLDAAVGARRLMLMLAYSSIGRELAIRPCCASRTRLDWLMHHWRATKQRLHSVRAHAQRCSTCTTVCLHAGDRALTQLKFLH</sequence>
<reference evidence="1" key="2">
    <citation type="submission" date="2024-01" db="EMBL/GenBank/DDBJ databases">
        <title>Long-read genome sequencing of X. campestris pv. papavericola.</title>
        <authorList>
            <person name="Hussain R.M.F."/>
            <person name="Greer S."/>
            <person name="Harrison J."/>
            <person name="Grant M."/>
            <person name="Vicente J."/>
            <person name="Studholme D.J."/>
        </authorList>
    </citation>
    <scope>NUCLEOTIDE SEQUENCE</scope>
    <source>
        <strain evidence="1">NCPPB 2970</strain>
    </source>
</reference>
<dbReference type="Proteomes" id="UP001297361">
    <property type="component" value="Unassembled WGS sequence"/>
</dbReference>
<gene>
    <name evidence="1" type="ORF">LLE72_016475</name>
</gene>
<comment type="caution">
    <text evidence="1">The sequence shown here is derived from an EMBL/GenBank/DDBJ whole genome shotgun (WGS) entry which is preliminary data.</text>
</comment>
<accession>A0AAJ2X547</accession>
<dbReference type="EMBL" id="JAJFNJ020000003">
    <property type="protein sequence ID" value="MEC3889297.1"/>
    <property type="molecule type" value="Genomic_DNA"/>
</dbReference>
<name>A0AAJ2X547_XANCA</name>
<proteinExistence type="predicted"/>
<reference evidence="1" key="1">
    <citation type="submission" date="2021-10" db="EMBL/GenBank/DDBJ databases">
        <authorList>
            <person name="Hussein R."/>
            <person name="Harrison J."/>
            <person name="Studholme D.J."/>
            <person name="Vicente J."/>
            <person name="Grant M."/>
        </authorList>
    </citation>
    <scope>NUCLEOTIDE SEQUENCE</scope>
    <source>
        <strain evidence="1">NCPPB 2970</strain>
    </source>
</reference>
<protein>
    <submittedName>
        <fullName evidence="1">Uncharacterized protein</fullName>
    </submittedName>
</protein>
<evidence type="ECO:0000313" key="1">
    <source>
        <dbReference type="EMBL" id="MEC3889297.1"/>
    </source>
</evidence>
<dbReference type="AlphaFoldDB" id="A0AAJ2X547"/>
<organism evidence="1 2">
    <name type="scientific">Xanthomonas campestris pv. papavericola</name>
    <dbReference type="NCBI Taxonomy" id="487881"/>
    <lineage>
        <taxon>Bacteria</taxon>
        <taxon>Pseudomonadati</taxon>
        <taxon>Pseudomonadota</taxon>
        <taxon>Gammaproteobacteria</taxon>
        <taxon>Lysobacterales</taxon>
        <taxon>Lysobacteraceae</taxon>
        <taxon>Xanthomonas</taxon>
    </lineage>
</organism>
<evidence type="ECO:0000313" key="2">
    <source>
        <dbReference type="Proteomes" id="UP001297361"/>
    </source>
</evidence>